<sequence length="93" mass="10286">MIRLNCFVRLNDAALRDEVTAHAKALVAATLANDKGCVAYDFFASATHDNVFMFCETWADEASLEAHSNAPHFKEHVGAIEKAAEMKLEKMTL</sequence>
<evidence type="ECO:0000313" key="3">
    <source>
        <dbReference type="EMBL" id="MDN0024233.1"/>
    </source>
</evidence>
<dbReference type="PANTHER" id="PTHR33336">
    <property type="entry name" value="QUINOL MONOOXYGENASE YGIN-RELATED"/>
    <property type="match status" value="1"/>
</dbReference>
<dbReference type="Proteomes" id="UP001168478">
    <property type="component" value="Unassembled WGS sequence"/>
</dbReference>
<feature type="domain" description="ABM" evidence="1">
    <location>
        <begin position="2"/>
        <end position="93"/>
    </location>
</feature>
<reference evidence="3" key="2">
    <citation type="submission" date="2023-08" db="EMBL/GenBank/DDBJ databases">
        <title>Identification and characterization of horizontal gene transfer across gut microbiota members of farm animals based on homology search.</title>
        <authorList>
            <person name="Schwarzerova J."/>
            <person name="Nykrynova M."/>
            <person name="Jureckova K."/>
            <person name="Cejkova D."/>
            <person name="Rychlik I."/>
        </authorList>
    </citation>
    <scope>NUCLEOTIDE SEQUENCE</scope>
    <source>
        <strain evidence="3">ET15</strain>
        <strain evidence="2">ET37</strain>
    </source>
</reference>
<dbReference type="RefSeq" id="WP_021992097.1">
    <property type="nucleotide sequence ID" value="NZ_CALUKV010000011.1"/>
</dbReference>
<evidence type="ECO:0000313" key="2">
    <source>
        <dbReference type="EMBL" id="MDN0021737.1"/>
    </source>
</evidence>
<dbReference type="InterPro" id="IPR011008">
    <property type="entry name" value="Dimeric_a/b-barrel"/>
</dbReference>
<dbReference type="EMBL" id="JAUEIE010000001">
    <property type="protein sequence ID" value="MDN0021737.1"/>
    <property type="molecule type" value="Genomic_DNA"/>
</dbReference>
<dbReference type="SUPFAM" id="SSF54909">
    <property type="entry name" value="Dimeric alpha+beta barrel"/>
    <property type="match status" value="1"/>
</dbReference>
<comment type="caution">
    <text evidence="3">The sequence shown here is derived from an EMBL/GenBank/DDBJ whole genome shotgun (WGS) entry which is preliminary data.</text>
</comment>
<dbReference type="AlphaFoldDB" id="A0AAW7JLF7"/>
<keyword evidence="3" id="KW-0503">Monooxygenase</keyword>
<accession>A0AAW7JLF7</accession>
<evidence type="ECO:0000313" key="4">
    <source>
        <dbReference type="Proteomes" id="UP001167831"/>
    </source>
</evidence>
<reference evidence="3" key="1">
    <citation type="submission" date="2023-06" db="EMBL/GenBank/DDBJ databases">
        <authorList>
            <person name="Zeman M."/>
            <person name="Kubasova T."/>
            <person name="Jahodarova E."/>
            <person name="Nykrynova M."/>
            <person name="Rychlik I."/>
        </authorList>
    </citation>
    <scope>NUCLEOTIDE SEQUENCE</scope>
    <source>
        <strain evidence="3">ET15</strain>
        <strain evidence="2">ET37</strain>
    </source>
</reference>
<protein>
    <submittedName>
        <fullName evidence="3">Quinol monooxygenase</fullName>
        <ecNumber evidence="3">1.-.-.-</ecNumber>
    </submittedName>
</protein>
<organism evidence="3 5">
    <name type="scientific">Leyella lascolaii</name>
    <dbReference type="NCBI Taxonomy" id="1776379"/>
    <lineage>
        <taxon>Bacteria</taxon>
        <taxon>Pseudomonadati</taxon>
        <taxon>Bacteroidota</taxon>
        <taxon>Bacteroidia</taxon>
        <taxon>Bacteroidales</taxon>
        <taxon>Prevotellaceae</taxon>
        <taxon>Leyella</taxon>
    </lineage>
</organism>
<keyword evidence="3" id="KW-0560">Oxidoreductase</keyword>
<name>A0AAW7JLF7_9BACT</name>
<dbReference type="InterPro" id="IPR050744">
    <property type="entry name" value="AI-2_Isomerase_LsrG"/>
</dbReference>
<dbReference type="GO" id="GO:0004497">
    <property type="term" value="F:monooxygenase activity"/>
    <property type="evidence" value="ECO:0007669"/>
    <property type="project" value="UniProtKB-KW"/>
</dbReference>
<dbReference type="PROSITE" id="PS51725">
    <property type="entry name" value="ABM"/>
    <property type="match status" value="1"/>
</dbReference>
<dbReference type="Gene3D" id="3.30.70.100">
    <property type="match status" value="1"/>
</dbReference>
<keyword evidence="4" id="KW-1185">Reference proteome</keyword>
<dbReference type="EC" id="1.-.-.-" evidence="3"/>
<dbReference type="PANTHER" id="PTHR33336:SF3">
    <property type="entry name" value="ABM DOMAIN-CONTAINING PROTEIN"/>
    <property type="match status" value="1"/>
</dbReference>
<gene>
    <name evidence="2" type="ORF">QVN81_01675</name>
    <name evidence="3" type="ORF">QVN84_01665</name>
</gene>
<evidence type="ECO:0000313" key="5">
    <source>
        <dbReference type="Proteomes" id="UP001168478"/>
    </source>
</evidence>
<dbReference type="Pfam" id="PF03992">
    <property type="entry name" value="ABM"/>
    <property type="match status" value="1"/>
</dbReference>
<evidence type="ECO:0000259" key="1">
    <source>
        <dbReference type="PROSITE" id="PS51725"/>
    </source>
</evidence>
<dbReference type="InterPro" id="IPR007138">
    <property type="entry name" value="ABM_dom"/>
</dbReference>
<dbReference type="Proteomes" id="UP001167831">
    <property type="component" value="Unassembled WGS sequence"/>
</dbReference>
<dbReference type="EMBL" id="JAUEIF010000001">
    <property type="protein sequence ID" value="MDN0024233.1"/>
    <property type="molecule type" value="Genomic_DNA"/>
</dbReference>
<proteinExistence type="predicted"/>